<evidence type="ECO:0000313" key="1">
    <source>
        <dbReference type="EMBL" id="VFS90979.1"/>
    </source>
</evidence>
<sequence>MPNVHVLQQFITARAANAQIVLIRAIGEATAQRQGFLNGQAGLPRVAIGFFPLRRG</sequence>
<dbReference type="Proteomes" id="UP000401081">
    <property type="component" value="Unassembled WGS sequence"/>
</dbReference>
<reference evidence="1 2" key="1">
    <citation type="submission" date="2019-03" db="EMBL/GenBank/DDBJ databases">
        <authorList>
            <consortium name="Pathogen Informatics"/>
        </authorList>
    </citation>
    <scope>NUCLEOTIDE SEQUENCE [LARGE SCALE GENOMIC DNA]</scope>
    <source>
        <strain evidence="1 2">NCTC12993</strain>
    </source>
</reference>
<protein>
    <submittedName>
        <fullName evidence="1">Uncharacterized protein</fullName>
    </submittedName>
</protein>
<organism evidence="1 2">
    <name type="scientific">Kluyvera cryocrescens</name>
    <name type="common">Kluyvera citrophila</name>
    <dbReference type="NCBI Taxonomy" id="580"/>
    <lineage>
        <taxon>Bacteria</taxon>
        <taxon>Pseudomonadati</taxon>
        <taxon>Pseudomonadota</taxon>
        <taxon>Gammaproteobacteria</taxon>
        <taxon>Enterobacterales</taxon>
        <taxon>Enterobacteriaceae</taxon>
        <taxon>Kluyvera</taxon>
    </lineage>
</organism>
<dbReference type="AlphaFoldDB" id="A0A485D1I5"/>
<dbReference type="EMBL" id="CAADJD010000034">
    <property type="protein sequence ID" value="VFS90979.1"/>
    <property type="molecule type" value="Genomic_DNA"/>
</dbReference>
<evidence type="ECO:0000313" key="2">
    <source>
        <dbReference type="Proteomes" id="UP000401081"/>
    </source>
</evidence>
<gene>
    <name evidence="1" type="ORF">NCTC12993_07555</name>
</gene>
<name>A0A485D1I5_KLUCR</name>
<proteinExistence type="predicted"/>
<keyword evidence="2" id="KW-1185">Reference proteome</keyword>
<accession>A0A485D1I5</accession>